<comment type="similarity">
    <text evidence="2">Belongs to the cytochrome P450 family.</text>
</comment>
<dbReference type="GO" id="GO:0016705">
    <property type="term" value="F:oxidoreductase activity, acting on paired donors, with incorporation or reduction of molecular oxygen"/>
    <property type="evidence" value="ECO:0007669"/>
    <property type="project" value="InterPro"/>
</dbReference>
<dbReference type="InterPro" id="IPR001128">
    <property type="entry name" value="Cyt_P450"/>
</dbReference>
<evidence type="ECO:0000256" key="5">
    <source>
        <dbReference type="ARBA" id="ARBA00023004"/>
    </source>
</evidence>
<evidence type="ECO:0000313" key="8">
    <source>
        <dbReference type="Proteomes" id="UP000184383"/>
    </source>
</evidence>
<evidence type="ECO:0000313" key="7">
    <source>
        <dbReference type="EMBL" id="OJJ30939.1"/>
    </source>
</evidence>
<dbReference type="InterPro" id="IPR036396">
    <property type="entry name" value="Cyt_P450_sf"/>
</dbReference>
<evidence type="ECO:0000256" key="4">
    <source>
        <dbReference type="ARBA" id="ARBA00023002"/>
    </source>
</evidence>
<keyword evidence="4" id="KW-0560">Oxidoreductase</keyword>
<dbReference type="OrthoDB" id="1470350at2759"/>
<evidence type="ECO:0000256" key="1">
    <source>
        <dbReference type="ARBA" id="ARBA00001971"/>
    </source>
</evidence>
<dbReference type="SUPFAM" id="SSF48264">
    <property type="entry name" value="Cytochrome P450"/>
    <property type="match status" value="1"/>
</dbReference>
<accession>A0A1L9R7P8</accession>
<dbReference type="STRING" id="1073089.A0A1L9R7P8"/>
<dbReference type="PANTHER" id="PTHR24287:SF5">
    <property type="entry name" value="P450, PUTATIVE (EUROFUNG)-RELATED"/>
    <property type="match status" value="1"/>
</dbReference>
<dbReference type="PANTHER" id="PTHR24287">
    <property type="entry name" value="P450, PUTATIVE (EUROFUNG)-RELATED"/>
    <property type="match status" value="1"/>
</dbReference>
<keyword evidence="3" id="KW-0479">Metal-binding</keyword>
<evidence type="ECO:0008006" key="9">
    <source>
        <dbReference type="Google" id="ProtNLM"/>
    </source>
</evidence>
<dbReference type="GO" id="GO:0005506">
    <property type="term" value="F:iron ion binding"/>
    <property type="evidence" value="ECO:0007669"/>
    <property type="project" value="InterPro"/>
</dbReference>
<evidence type="ECO:0000256" key="3">
    <source>
        <dbReference type="ARBA" id="ARBA00022723"/>
    </source>
</evidence>
<dbReference type="GO" id="GO:0004497">
    <property type="term" value="F:monooxygenase activity"/>
    <property type="evidence" value="ECO:0007669"/>
    <property type="project" value="UniProtKB-KW"/>
</dbReference>
<keyword evidence="6" id="KW-0503">Monooxygenase</keyword>
<dbReference type="RefSeq" id="XP_040684616.1">
    <property type="nucleotide sequence ID" value="XM_040831450.1"/>
</dbReference>
<dbReference type="GeneID" id="63747298"/>
<proteinExistence type="inferred from homology"/>
<keyword evidence="8" id="KW-1185">Reference proteome</keyword>
<dbReference type="GO" id="GO:0020037">
    <property type="term" value="F:heme binding"/>
    <property type="evidence" value="ECO:0007669"/>
    <property type="project" value="InterPro"/>
</dbReference>
<sequence>MVDEKGRRNSKISRDQLVTSTTWTLYQLALHPEIVRRLRVETISIFGSDPSPTLQDLDKMNLLKNVICETMPLNPSVGFNIREALTDATLPRGGKRWLGRYCPSERRRFMSLLGMYRNPDSIGPDTDKWRPDRWVPGLRRRESSSPSASAHVYAWVRHSASSRWSM</sequence>
<dbReference type="VEuPathDB" id="FungiDB:ASPWEDRAFT_176045"/>
<keyword evidence="5" id="KW-0408">Iron</keyword>
<gene>
    <name evidence="7" type="ORF">ASPWEDRAFT_176045</name>
</gene>
<dbReference type="Pfam" id="PF00067">
    <property type="entry name" value="p450"/>
    <property type="match status" value="1"/>
</dbReference>
<name>A0A1L9R7P8_ASPWE</name>
<dbReference type="Proteomes" id="UP000184383">
    <property type="component" value="Unassembled WGS sequence"/>
</dbReference>
<dbReference type="Gene3D" id="1.10.630.10">
    <property type="entry name" value="Cytochrome P450"/>
    <property type="match status" value="1"/>
</dbReference>
<protein>
    <recommendedName>
        <fullName evidence="9">Cytochrome P450</fullName>
    </recommendedName>
</protein>
<organism evidence="7 8">
    <name type="scientific">Aspergillus wentii DTO 134E9</name>
    <dbReference type="NCBI Taxonomy" id="1073089"/>
    <lineage>
        <taxon>Eukaryota</taxon>
        <taxon>Fungi</taxon>
        <taxon>Dikarya</taxon>
        <taxon>Ascomycota</taxon>
        <taxon>Pezizomycotina</taxon>
        <taxon>Eurotiomycetes</taxon>
        <taxon>Eurotiomycetidae</taxon>
        <taxon>Eurotiales</taxon>
        <taxon>Aspergillaceae</taxon>
        <taxon>Aspergillus</taxon>
        <taxon>Aspergillus subgen. Cremei</taxon>
    </lineage>
</organism>
<dbReference type="EMBL" id="KV878216">
    <property type="protein sequence ID" value="OJJ30939.1"/>
    <property type="molecule type" value="Genomic_DNA"/>
</dbReference>
<evidence type="ECO:0000256" key="6">
    <source>
        <dbReference type="ARBA" id="ARBA00023033"/>
    </source>
</evidence>
<dbReference type="AlphaFoldDB" id="A0A1L9R7P8"/>
<reference evidence="8" key="1">
    <citation type="journal article" date="2017" name="Genome Biol.">
        <title>Comparative genomics reveals high biological diversity and specific adaptations in the industrially and medically important fungal genus Aspergillus.</title>
        <authorList>
            <person name="de Vries R.P."/>
            <person name="Riley R."/>
            <person name="Wiebenga A."/>
            <person name="Aguilar-Osorio G."/>
            <person name="Amillis S."/>
            <person name="Uchima C.A."/>
            <person name="Anderluh G."/>
            <person name="Asadollahi M."/>
            <person name="Askin M."/>
            <person name="Barry K."/>
            <person name="Battaglia E."/>
            <person name="Bayram O."/>
            <person name="Benocci T."/>
            <person name="Braus-Stromeyer S.A."/>
            <person name="Caldana C."/>
            <person name="Canovas D."/>
            <person name="Cerqueira G.C."/>
            <person name="Chen F."/>
            <person name="Chen W."/>
            <person name="Choi C."/>
            <person name="Clum A."/>
            <person name="Dos Santos R.A."/>
            <person name="Damasio A.R."/>
            <person name="Diallinas G."/>
            <person name="Emri T."/>
            <person name="Fekete E."/>
            <person name="Flipphi M."/>
            <person name="Freyberg S."/>
            <person name="Gallo A."/>
            <person name="Gournas C."/>
            <person name="Habgood R."/>
            <person name="Hainaut M."/>
            <person name="Harispe M.L."/>
            <person name="Henrissat B."/>
            <person name="Hilden K.S."/>
            <person name="Hope R."/>
            <person name="Hossain A."/>
            <person name="Karabika E."/>
            <person name="Karaffa L."/>
            <person name="Karanyi Z."/>
            <person name="Krasevec N."/>
            <person name="Kuo A."/>
            <person name="Kusch H."/>
            <person name="LaButti K."/>
            <person name="Lagendijk E.L."/>
            <person name="Lapidus A."/>
            <person name="Levasseur A."/>
            <person name="Lindquist E."/>
            <person name="Lipzen A."/>
            <person name="Logrieco A.F."/>
            <person name="MacCabe A."/>
            <person name="Maekelae M.R."/>
            <person name="Malavazi I."/>
            <person name="Melin P."/>
            <person name="Meyer V."/>
            <person name="Mielnichuk N."/>
            <person name="Miskei M."/>
            <person name="Molnar A.P."/>
            <person name="Mule G."/>
            <person name="Ngan C.Y."/>
            <person name="Orejas M."/>
            <person name="Orosz E."/>
            <person name="Ouedraogo J.P."/>
            <person name="Overkamp K.M."/>
            <person name="Park H.-S."/>
            <person name="Perrone G."/>
            <person name="Piumi F."/>
            <person name="Punt P.J."/>
            <person name="Ram A.F."/>
            <person name="Ramon A."/>
            <person name="Rauscher S."/>
            <person name="Record E."/>
            <person name="Riano-Pachon D.M."/>
            <person name="Robert V."/>
            <person name="Roehrig J."/>
            <person name="Ruller R."/>
            <person name="Salamov A."/>
            <person name="Salih N.S."/>
            <person name="Samson R.A."/>
            <person name="Sandor E."/>
            <person name="Sanguinetti M."/>
            <person name="Schuetze T."/>
            <person name="Sepcic K."/>
            <person name="Shelest E."/>
            <person name="Sherlock G."/>
            <person name="Sophianopoulou V."/>
            <person name="Squina F.M."/>
            <person name="Sun H."/>
            <person name="Susca A."/>
            <person name="Todd R.B."/>
            <person name="Tsang A."/>
            <person name="Unkles S.E."/>
            <person name="van de Wiele N."/>
            <person name="van Rossen-Uffink D."/>
            <person name="Oliveira J.V."/>
            <person name="Vesth T.C."/>
            <person name="Visser J."/>
            <person name="Yu J.-H."/>
            <person name="Zhou M."/>
            <person name="Andersen M.R."/>
            <person name="Archer D.B."/>
            <person name="Baker S.E."/>
            <person name="Benoit I."/>
            <person name="Brakhage A.A."/>
            <person name="Braus G.H."/>
            <person name="Fischer R."/>
            <person name="Frisvad J.C."/>
            <person name="Goldman G.H."/>
            <person name="Houbraken J."/>
            <person name="Oakley B."/>
            <person name="Pocsi I."/>
            <person name="Scazzocchio C."/>
            <person name="Seiboth B."/>
            <person name="vanKuyk P.A."/>
            <person name="Wortman J."/>
            <person name="Dyer P.S."/>
            <person name="Grigoriev I.V."/>
        </authorList>
    </citation>
    <scope>NUCLEOTIDE SEQUENCE [LARGE SCALE GENOMIC DNA]</scope>
    <source>
        <strain evidence="8">DTO 134E9</strain>
    </source>
</reference>
<comment type="cofactor">
    <cofactor evidence="1">
        <name>heme</name>
        <dbReference type="ChEBI" id="CHEBI:30413"/>
    </cofactor>
</comment>
<evidence type="ECO:0000256" key="2">
    <source>
        <dbReference type="ARBA" id="ARBA00010617"/>
    </source>
</evidence>
<dbReference type="InterPro" id="IPR047146">
    <property type="entry name" value="Cyt_P450_E_CYP52_fungi"/>
</dbReference>